<reference evidence="1 2" key="1">
    <citation type="submission" date="2015-06" db="EMBL/GenBank/DDBJ databases">
        <title>Comparative genome analysis of nirS-carrying Bradyrhizobium sp. strains.</title>
        <authorList>
            <person name="Ishii S."/>
            <person name="Jang J."/>
            <person name="Nishizawa T."/>
            <person name="Senoo K."/>
        </authorList>
    </citation>
    <scope>NUCLEOTIDE SEQUENCE [LARGE SCALE GENOMIC DNA]</scope>
    <source>
        <strain evidence="1 2">TSA1</strain>
    </source>
</reference>
<dbReference type="EMBL" id="LFJC01000003">
    <property type="protein sequence ID" value="PIT03974.1"/>
    <property type="molecule type" value="Genomic_DNA"/>
</dbReference>
<organism evidence="1 2">
    <name type="scientific">Bradyrhizobium nitroreducens</name>
    <dbReference type="NCBI Taxonomy" id="709803"/>
    <lineage>
        <taxon>Bacteria</taxon>
        <taxon>Pseudomonadati</taxon>
        <taxon>Pseudomonadota</taxon>
        <taxon>Alphaproteobacteria</taxon>
        <taxon>Hyphomicrobiales</taxon>
        <taxon>Nitrobacteraceae</taxon>
        <taxon>Bradyrhizobium</taxon>
    </lineage>
</organism>
<dbReference type="Proteomes" id="UP000228930">
    <property type="component" value="Unassembled WGS sequence"/>
</dbReference>
<name>A0A2M6UH71_9BRAD</name>
<accession>A0A2M6UH71</accession>
<dbReference type="AlphaFoldDB" id="A0A2M6UH71"/>
<keyword evidence="2" id="KW-1185">Reference proteome</keyword>
<gene>
    <name evidence="1" type="ORF">TSA1_26780</name>
</gene>
<proteinExistence type="predicted"/>
<evidence type="ECO:0000313" key="1">
    <source>
        <dbReference type="EMBL" id="PIT03974.1"/>
    </source>
</evidence>
<sequence>MNWSAAEVADVPPVVVTLISTVPVPAGDVAVIWVAELTVKPVAGVAPKVTAVAPERLVPVMVTVVPPAPGPDVGEIEVTVGAGT</sequence>
<comment type="caution">
    <text evidence="1">The sequence shown here is derived from an EMBL/GenBank/DDBJ whole genome shotgun (WGS) entry which is preliminary data.</text>
</comment>
<evidence type="ECO:0000313" key="2">
    <source>
        <dbReference type="Proteomes" id="UP000228930"/>
    </source>
</evidence>
<protein>
    <submittedName>
        <fullName evidence="1">Uncharacterized protein</fullName>
    </submittedName>
</protein>